<sequence length="620" mass="71181">MCGINGIFNIDGTPVVKDTLLRMNSEMTHRGPDDEGYYVCKDIGLSINRLSIIDIKGGHQPISNEDGRYWIVFNGEIYNYVELRQKLENKGHVFKTRTDTEVVIHLYEDMKEGCLNELNGMFAFAIWDTHKRKLFVAVDRLGIKPLYYLKSNDSFCFSSELKSLLVLDFSKKIDYGSLLLYLSLLCVPYPKSMIKNVLKLEPATYLYINDKRDIVKKSYWGIKKLQTLEKIDEKECKDTFLSILSDSIRLQLRSDVPVGTFLSGGIDSSCVVAMLLRMQNKNVIKTFSVGYEGHFIDERPYALQVSQRYGTEHEELLLTKKDITNNLKRIVWYMDEPIGDTAAIPTFLLSEMARQSGVKVILNGTGGDEVFGGYSRYVYSGLKGLLKLKGQPLRNTTVSLLMKPQYVSTAMKLRDEMISYLCRISGSLIGLRPFLKDEVWFDVLLKGIDDNMKGHFNSFNHLNGTDRFIGLDLKTYLVNDLLFLLDKMTMAASIEGRVPLIDYRMVEFMFAIPARMKIKNGNLKGLVKQWLKDILPDEVLHRKKMGFGGPVNYWLSNGIIDGFDLFKEDVSPVTNEIFELTKIQRIIKNKQFTKWNSQFIYNLAIFELWYRGVFKGERCG</sequence>
<evidence type="ECO:0000256" key="7">
    <source>
        <dbReference type="ARBA" id="ARBA00048741"/>
    </source>
</evidence>
<evidence type="ECO:0000256" key="3">
    <source>
        <dbReference type="ARBA" id="ARBA00012737"/>
    </source>
</evidence>
<dbReference type="Proteomes" id="UP000094056">
    <property type="component" value="Unassembled WGS sequence"/>
</dbReference>
<feature type="binding site" evidence="9">
    <location>
        <position position="99"/>
    </location>
    <ligand>
        <name>L-glutamine</name>
        <dbReference type="ChEBI" id="CHEBI:58359"/>
    </ligand>
</feature>
<dbReference type="InterPro" id="IPR029055">
    <property type="entry name" value="Ntn_hydrolases_N"/>
</dbReference>
<dbReference type="PROSITE" id="PS51278">
    <property type="entry name" value="GATASE_TYPE_2"/>
    <property type="match status" value="1"/>
</dbReference>
<comment type="pathway">
    <text evidence="1">Amino-acid biosynthesis; L-asparagine biosynthesis; L-asparagine from L-aspartate (L-Gln route): step 1/1.</text>
</comment>
<dbReference type="EMBL" id="MAYW01000082">
    <property type="protein sequence ID" value="ODS32014.1"/>
    <property type="molecule type" value="Genomic_DNA"/>
</dbReference>
<dbReference type="InterPro" id="IPR006426">
    <property type="entry name" value="Asn_synth_AEB"/>
</dbReference>
<dbReference type="PANTHER" id="PTHR43284:SF1">
    <property type="entry name" value="ASPARAGINE SYNTHETASE"/>
    <property type="match status" value="1"/>
</dbReference>
<dbReference type="PANTHER" id="PTHR43284">
    <property type="entry name" value="ASPARAGINE SYNTHETASE (GLUTAMINE-HYDROLYZING)"/>
    <property type="match status" value="1"/>
</dbReference>
<comment type="catalytic activity">
    <reaction evidence="7">
        <text>L-aspartate + L-glutamine + ATP + H2O = L-asparagine + L-glutamate + AMP + diphosphate + H(+)</text>
        <dbReference type="Rhea" id="RHEA:12228"/>
        <dbReference type="ChEBI" id="CHEBI:15377"/>
        <dbReference type="ChEBI" id="CHEBI:15378"/>
        <dbReference type="ChEBI" id="CHEBI:29985"/>
        <dbReference type="ChEBI" id="CHEBI:29991"/>
        <dbReference type="ChEBI" id="CHEBI:30616"/>
        <dbReference type="ChEBI" id="CHEBI:33019"/>
        <dbReference type="ChEBI" id="CHEBI:58048"/>
        <dbReference type="ChEBI" id="CHEBI:58359"/>
        <dbReference type="ChEBI" id="CHEBI:456215"/>
        <dbReference type="EC" id="6.3.5.4"/>
    </reaction>
</comment>
<comment type="similarity">
    <text evidence="2">Belongs to the asparagine synthetase family.</text>
</comment>
<evidence type="ECO:0000256" key="4">
    <source>
        <dbReference type="ARBA" id="ARBA00022741"/>
    </source>
</evidence>
<dbReference type="InterPro" id="IPR014729">
    <property type="entry name" value="Rossmann-like_a/b/a_fold"/>
</dbReference>
<dbReference type="Pfam" id="PF13537">
    <property type="entry name" value="GATase_7"/>
    <property type="match status" value="1"/>
</dbReference>
<dbReference type="AlphaFoldDB" id="A0A1E3XAL7"/>
<organism evidence="11 12">
    <name type="scientific">Candidatus Scalindua rubra</name>
    <dbReference type="NCBI Taxonomy" id="1872076"/>
    <lineage>
        <taxon>Bacteria</taxon>
        <taxon>Pseudomonadati</taxon>
        <taxon>Planctomycetota</taxon>
        <taxon>Candidatus Brocadiia</taxon>
        <taxon>Candidatus Brocadiales</taxon>
        <taxon>Candidatus Scalinduaceae</taxon>
        <taxon>Candidatus Scalindua</taxon>
    </lineage>
</organism>
<dbReference type="PIRSF" id="PIRSF001589">
    <property type="entry name" value="Asn_synthetase_glu-h"/>
    <property type="match status" value="1"/>
</dbReference>
<evidence type="ECO:0000313" key="11">
    <source>
        <dbReference type="EMBL" id="ODS32014.1"/>
    </source>
</evidence>
<gene>
    <name evidence="11" type="ORF">SCARUB_02869</name>
</gene>
<proteinExistence type="inferred from homology"/>
<dbReference type="InterPro" id="IPR051786">
    <property type="entry name" value="ASN_synthetase/amidase"/>
</dbReference>
<dbReference type="Gene3D" id="3.60.20.10">
    <property type="entry name" value="Glutamine Phosphoribosylpyrophosphate, subunit 1, domain 1"/>
    <property type="match status" value="1"/>
</dbReference>
<dbReference type="GO" id="GO:0005524">
    <property type="term" value="F:ATP binding"/>
    <property type="evidence" value="ECO:0007669"/>
    <property type="project" value="UniProtKB-KW"/>
</dbReference>
<dbReference type="GO" id="GO:0004066">
    <property type="term" value="F:asparagine synthase (glutamine-hydrolyzing) activity"/>
    <property type="evidence" value="ECO:0007669"/>
    <property type="project" value="UniProtKB-EC"/>
</dbReference>
<evidence type="ECO:0000259" key="10">
    <source>
        <dbReference type="PROSITE" id="PS51278"/>
    </source>
</evidence>
<dbReference type="InterPro" id="IPR001962">
    <property type="entry name" value="Asn_synthase"/>
</dbReference>
<comment type="caution">
    <text evidence="11">The sequence shown here is derived from an EMBL/GenBank/DDBJ whole genome shotgun (WGS) entry which is preliminary data.</text>
</comment>
<dbReference type="Pfam" id="PF00733">
    <property type="entry name" value="Asn_synthase"/>
    <property type="match status" value="1"/>
</dbReference>
<reference evidence="11 12" key="1">
    <citation type="submission" date="2016-07" db="EMBL/GenBank/DDBJ databases">
        <title>Draft genome of Scalindua rubra, obtained from a brine-seawater interface in the Red Sea, sheds light on salt adaptation in anammox bacteria.</title>
        <authorList>
            <person name="Speth D.R."/>
            <person name="Lagkouvardos I."/>
            <person name="Wang Y."/>
            <person name="Qian P.-Y."/>
            <person name="Dutilh B.E."/>
            <person name="Jetten M.S."/>
        </authorList>
    </citation>
    <scope>NUCLEOTIDE SEQUENCE [LARGE SCALE GENOMIC DNA]</scope>
    <source>
        <strain evidence="11">BSI-1</strain>
    </source>
</reference>
<evidence type="ECO:0000256" key="5">
    <source>
        <dbReference type="ARBA" id="ARBA00022840"/>
    </source>
</evidence>
<keyword evidence="4 9" id="KW-0547">Nucleotide-binding</keyword>
<dbReference type="PATRIC" id="fig|1872076.5.peg.3393"/>
<dbReference type="InterPro" id="IPR033738">
    <property type="entry name" value="AsnB_N"/>
</dbReference>
<protein>
    <recommendedName>
        <fullName evidence="3">asparagine synthase (glutamine-hydrolyzing)</fullName>
        <ecNumber evidence="3">6.3.5.4</ecNumber>
    </recommendedName>
</protein>
<evidence type="ECO:0000313" key="12">
    <source>
        <dbReference type="Proteomes" id="UP000094056"/>
    </source>
</evidence>
<keyword evidence="5 9" id="KW-0067">ATP-binding</keyword>
<feature type="active site" description="For GATase activity" evidence="8">
    <location>
        <position position="2"/>
    </location>
</feature>
<dbReference type="CDD" id="cd00712">
    <property type="entry name" value="AsnB"/>
    <property type="match status" value="1"/>
</dbReference>
<dbReference type="EC" id="6.3.5.4" evidence="3"/>
<evidence type="ECO:0000256" key="6">
    <source>
        <dbReference type="ARBA" id="ARBA00022962"/>
    </source>
</evidence>
<keyword evidence="8" id="KW-0028">Amino-acid biosynthesis</keyword>
<evidence type="ECO:0000256" key="8">
    <source>
        <dbReference type="PIRSR" id="PIRSR001589-1"/>
    </source>
</evidence>
<dbReference type="GO" id="GO:0005829">
    <property type="term" value="C:cytosol"/>
    <property type="evidence" value="ECO:0007669"/>
    <property type="project" value="TreeGrafter"/>
</dbReference>
<dbReference type="CDD" id="cd01991">
    <property type="entry name" value="Asn_synthase_B_C"/>
    <property type="match status" value="1"/>
</dbReference>
<keyword evidence="8" id="KW-0061">Asparagine biosynthesis</keyword>
<evidence type="ECO:0000256" key="9">
    <source>
        <dbReference type="PIRSR" id="PIRSR001589-2"/>
    </source>
</evidence>
<dbReference type="GO" id="GO:0006529">
    <property type="term" value="P:asparagine biosynthetic process"/>
    <property type="evidence" value="ECO:0007669"/>
    <property type="project" value="UniProtKB-KW"/>
</dbReference>
<feature type="domain" description="Glutamine amidotransferase type-2" evidence="10">
    <location>
        <begin position="2"/>
        <end position="211"/>
    </location>
</feature>
<evidence type="ECO:0000256" key="2">
    <source>
        <dbReference type="ARBA" id="ARBA00005752"/>
    </source>
</evidence>
<dbReference type="NCBIfam" id="TIGR01536">
    <property type="entry name" value="asn_synth_AEB"/>
    <property type="match status" value="1"/>
</dbReference>
<dbReference type="SUPFAM" id="SSF52402">
    <property type="entry name" value="Adenine nucleotide alpha hydrolases-like"/>
    <property type="match status" value="1"/>
</dbReference>
<dbReference type="InterPro" id="IPR017932">
    <property type="entry name" value="GATase_2_dom"/>
</dbReference>
<evidence type="ECO:0000256" key="1">
    <source>
        <dbReference type="ARBA" id="ARBA00005187"/>
    </source>
</evidence>
<accession>A0A1E3XAL7</accession>
<dbReference type="SUPFAM" id="SSF56235">
    <property type="entry name" value="N-terminal nucleophile aminohydrolases (Ntn hydrolases)"/>
    <property type="match status" value="1"/>
</dbReference>
<keyword evidence="6 8" id="KW-0315">Glutamine amidotransferase</keyword>
<feature type="binding site" evidence="9">
    <location>
        <position position="289"/>
    </location>
    <ligand>
        <name>ATP</name>
        <dbReference type="ChEBI" id="CHEBI:30616"/>
    </ligand>
</feature>
<dbReference type="Gene3D" id="3.40.50.620">
    <property type="entry name" value="HUPs"/>
    <property type="match status" value="1"/>
</dbReference>
<name>A0A1E3XAL7_9BACT</name>